<dbReference type="Gene3D" id="2.40.10.170">
    <property type="match status" value="1"/>
</dbReference>
<dbReference type="SMART" id="SM00982">
    <property type="entry name" value="TRCF"/>
    <property type="match status" value="1"/>
</dbReference>
<evidence type="ECO:0000256" key="9">
    <source>
        <dbReference type="ARBA" id="ARBA00023204"/>
    </source>
</evidence>
<proteinExistence type="inferred from homology"/>
<evidence type="ECO:0000256" key="6">
    <source>
        <dbReference type="ARBA" id="ARBA00022806"/>
    </source>
</evidence>
<dbReference type="GO" id="GO:0000716">
    <property type="term" value="P:transcription-coupled nucleotide-excision repair, DNA damage recognition"/>
    <property type="evidence" value="ECO:0007669"/>
    <property type="project" value="UniProtKB-UniRule"/>
</dbReference>
<dbReference type="Pfam" id="PF00270">
    <property type="entry name" value="DEAD"/>
    <property type="match status" value="1"/>
</dbReference>
<dbReference type="Pfam" id="PF00271">
    <property type="entry name" value="Helicase_C"/>
    <property type="match status" value="1"/>
</dbReference>
<dbReference type="InterPro" id="IPR001650">
    <property type="entry name" value="Helicase_C-like"/>
</dbReference>
<dbReference type="HAMAP" id="MF_00969">
    <property type="entry name" value="TRCF"/>
    <property type="match status" value="1"/>
</dbReference>
<protein>
    <recommendedName>
        <fullName evidence="12 13">Transcription-repair-coupling factor</fullName>
        <shortName evidence="13">TRCF</shortName>
        <ecNumber evidence="13">3.6.4.-</ecNumber>
    </recommendedName>
</protein>
<comment type="subcellular location">
    <subcellularLocation>
        <location evidence="1 13">Cytoplasm</location>
    </subcellularLocation>
</comment>
<evidence type="ECO:0000256" key="5">
    <source>
        <dbReference type="ARBA" id="ARBA00022801"/>
    </source>
</evidence>
<dbReference type="FunFam" id="3.40.50.300:FF:000546">
    <property type="entry name" value="Transcription-repair-coupling factor"/>
    <property type="match status" value="1"/>
</dbReference>
<keyword evidence="8 13" id="KW-0238">DNA-binding</keyword>
<dbReference type="SUPFAM" id="SSF141259">
    <property type="entry name" value="CarD-like"/>
    <property type="match status" value="1"/>
</dbReference>
<dbReference type="CDD" id="cd17991">
    <property type="entry name" value="DEXHc_TRCF"/>
    <property type="match status" value="1"/>
</dbReference>
<dbReference type="SUPFAM" id="SSF143517">
    <property type="entry name" value="TRCF domain-like"/>
    <property type="match status" value="1"/>
</dbReference>
<keyword evidence="2 13" id="KW-0963">Cytoplasm</keyword>
<dbReference type="Proteomes" id="UP000288669">
    <property type="component" value="Unassembled WGS sequence"/>
</dbReference>
<evidence type="ECO:0000256" key="12">
    <source>
        <dbReference type="ARBA" id="ARBA00070128"/>
    </source>
</evidence>
<dbReference type="InterPro" id="IPR041471">
    <property type="entry name" value="UvrB_inter"/>
</dbReference>
<evidence type="ECO:0000256" key="1">
    <source>
        <dbReference type="ARBA" id="ARBA00004496"/>
    </source>
</evidence>
<dbReference type="GO" id="GO:0003678">
    <property type="term" value="F:DNA helicase activity"/>
    <property type="evidence" value="ECO:0007669"/>
    <property type="project" value="TreeGrafter"/>
</dbReference>
<dbReference type="PANTHER" id="PTHR47964">
    <property type="entry name" value="ATP-DEPENDENT DNA HELICASE HOMOLOG RECG, CHLOROPLASTIC"/>
    <property type="match status" value="1"/>
</dbReference>
<evidence type="ECO:0000313" key="16">
    <source>
        <dbReference type="EMBL" id="RSU06140.1"/>
    </source>
</evidence>
<keyword evidence="7 13" id="KW-0067">ATP-binding</keyword>
<dbReference type="EMBL" id="NGJZ01000004">
    <property type="protein sequence ID" value="RSU06140.1"/>
    <property type="molecule type" value="Genomic_DNA"/>
</dbReference>
<dbReference type="EC" id="3.6.4.-" evidence="13"/>
<evidence type="ECO:0000259" key="14">
    <source>
        <dbReference type="PROSITE" id="PS51192"/>
    </source>
</evidence>
<name>A0A430AEY7_9ENTE</name>
<dbReference type="Pfam" id="PF02559">
    <property type="entry name" value="CarD_TRCF_RID"/>
    <property type="match status" value="1"/>
</dbReference>
<dbReference type="Gene3D" id="3.40.50.11180">
    <property type="match status" value="1"/>
</dbReference>
<organism evidence="16 17">
    <name type="scientific">Vagococcus entomophilus</name>
    <dbReference type="NCBI Taxonomy" id="1160095"/>
    <lineage>
        <taxon>Bacteria</taxon>
        <taxon>Bacillati</taxon>
        <taxon>Bacillota</taxon>
        <taxon>Bacilli</taxon>
        <taxon>Lactobacillales</taxon>
        <taxon>Enterococcaceae</taxon>
        <taxon>Vagococcus</taxon>
    </lineage>
</organism>
<dbReference type="Pfam" id="PF17757">
    <property type="entry name" value="UvrB_inter"/>
    <property type="match status" value="1"/>
</dbReference>
<dbReference type="InterPro" id="IPR014001">
    <property type="entry name" value="Helicase_ATP-bd"/>
</dbReference>
<dbReference type="SUPFAM" id="SSF52540">
    <property type="entry name" value="P-loop containing nucleoside triphosphate hydrolases"/>
    <property type="match status" value="4"/>
</dbReference>
<dbReference type="GO" id="GO:0005737">
    <property type="term" value="C:cytoplasm"/>
    <property type="evidence" value="ECO:0007669"/>
    <property type="project" value="UniProtKB-SubCell"/>
</dbReference>
<keyword evidence="9 13" id="KW-0234">DNA repair</keyword>
<dbReference type="NCBIfam" id="TIGR00580">
    <property type="entry name" value="mfd"/>
    <property type="match status" value="1"/>
</dbReference>
<dbReference type="GO" id="GO:0005524">
    <property type="term" value="F:ATP binding"/>
    <property type="evidence" value="ECO:0007669"/>
    <property type="project" value="UniProtKB-UniRule"/>
</dbReference>
<dbReference type="GO" id="GO:0003684">
    <property type="term" value="F:damaged DNA binding"/>
    <property type="evidence" value="ECO:0007669"/>
    <property type="project" value="InterPro"/>
</dbReference>
<evidence type="ECO:0000256" key="8">
    <source>
        <dbReference type="ARBA" id="ARBA00023125"/>
    </source>
</evidence>
<dbReference type="AlphaFoldDB" id="A0A430AEY7"/>
<dbReference type="InterPro" id="IPR004576">
    <property type="entry name" value="Mfd"/>
</dbReference>
<comment type="similarity">
    <text evidence="10 13">In the N-terminal section; belongs to the UvrB family.</text>
</comment>
<dbReference type="SMART" id="SM00487">
    <property type="entry name" value="DEXDc"/>
    <property type="match status" value="1"/>
</dbReference>
<dbReference type="PANTHER" id="PTHR47964:SF1">
    <property type="entry name" value="ATP-DEPENDENT DNA HELICASE HOMOLOG RECG, CHLOROPLASTIC"/>
    <property type="match status" value="1"/>
</dbReference>
<evidence type="ECO:0000313" key="17">
    <source>
        <dbReference type="Proteomes" id="UP000288669"/>
    </source>
</evidence>
<reference evidence="16 17" key="1">
    <citation type="submission" date="2017-05" db="EMBL/GenBank/DDBJ databases">
        <title>Vagococcus spp. assemblies.</title>
        <authorList>
            <person name="Gulvik C.A."/>
        </authorList>
    </citation>
    <scope>NUCLEOTIDE SEQUENCE [LARGE SCALE GENOMIC DNA]</scope>
    <source>
        <strain evidence="16 17">DSM 24756</strain>
    </source>
</reference>
<keyword evidence="4 13" id="KW-0227">DNA damage</keyword>
<feature type="domain" description="Helicase C-terminal" evidence="15">
    <location>
        <begin position="822"/>
        <end position="972"/>
    </location>
</feature>
<keyword evidence="6" id="KW-0347">Helicase</keyword>
<keyword evidence="3 13" id="KW-0547">Nucleotide-binding</keyword>
<dbReference type="GO" id="GO:0016787">
    <property type="term" value="F:hydrolase activity"/>
    <property type="evidence" value="ECO:0007669"/>
    <property type="project" value="UniProtKB-KW"/>
</dbReference>
<dbReference type="SMART" id="SM01058">
    <property type="entry name" value="CarD_TRCF"/>
    <property type="match status" value="1"/>
</dbReference>
<dbReference type="GO" id="GO:0006355">
    <property type="term" value="P:regulation of DNA-templated transcription"/>
    <property type="evidence" value="ECO:0007669"/>
    <property type="project" value="UniProtKB-UniRule"/>
</dbReference>
<evidence type="ECO:0000256" key="2">
    <source>
        <dbReference type="ARBA" id="ARBA00022490"/>
    </source>
</evidence>
<dbReference type="InterPro" id="IPR036101">
    <property type="entry name" value="CarD-like/TRCF_RID_sf"/>
</dbReference>
<dbReference type="InterPro" id="IPR027417">
    <property type="entry name" value="P-loop_NTPase"/>
</dbReference>
<dbReference type="Gene3D" id="3.30.2060.10">
    <property type="entry name" value="Penicillin-binding protein 1b domain"/>
    <property type="match status" value="1"/>
</dbReference>
<dbReference type="PROSITE" id="PS51194">
    <property type="entry name" value="HELICASE_CTER"/>
    <property type="match status" value="1"/>
</dbReference>
<dbReference type="RefSeq" id="WP_390221260.1">
    <property type="nucleotide sequence ID" value="NZ_JBHLWU010000003.1"/>
</dbReference>
<accession>A0A430AEY7</accession>
<evidence type="ECO:0000259" key="15">
    <source>
        <dbReference type="PROSITE" id="PS51194"/>
    </source>
</evidence>
<comment type="function">
    <text evidence="13">Couples transcription and DNA repair by recognizing RNA polymerase (RNAP) stalled at DNA lesions. Mediates ATP-dependent release of RNAP and its truncated transcript from the DNA, and recruitment of nucleotide excision repair machinery to the damaged site.</text>
</comment>
<dbReference type="Gene3D" id="3.40.50.300">
    <property type="entry name" value="P-loop containing nucleotide triphosphate hydrolases"/>
    <property type="match status" value="2"/>
</dbReference>
<keyword evidence="5 13" id="KW-0378">Hydrolase</keyword>
<evidence type="ECO:0000256" key="13">
    <source>
        <dbReference type="HAMAP-Rule" id="MF_00969"/>
    </source>
</evidence>
<comment type="caution">
    <text evidence="16">The sequence shown here is derived from an EMBL/GenBank/DDBJ whole genome shotgun (WGS) entry which is preliminary data.</text>
</comment>
<keyword evidence="17" id="KW-1185">Reference proteome</keyword>
<dbReference type="Pfam" id="PF03461">
    <property type="entry name" value="TRCF"/>
    <property type="match status" value="1"/>
</dbReference>
<dbReference type="Gene3D" id="3.90.1150.50">
    <property type="entry name" value="Transcription-repair-coupling factor, D7 domain"/>
    <property type="match status" value="1"/>
</dbReference>
<dbReference type="InterPro" id="IPR037235">
    <property type="entry name" value="TRCF-like_C_D7"/>
</dbReference>
<feature type="domain" description="Helicase ATP-binding" evidence="14">
    <location>
        <begin position="636"/>
        <end position="797"/>
    </location>
</feature>
<sequence>MENLIEVFSASSQFKEWFKASKAQTHQLVIGLAGSAKTLAIKAFFKEKKQPMLVVVPNLYYANNLVDDLRNVLPEEQIHLFPVDEMVAAEMAFSSPEFSSERIATLDFLSANQTGIVVVPLAGARKWLPSPDLWKQGRIQLSEGADLDVESLPKRLIHMGYVREQMVAKPGEFSIRGGIVDIYPLTADYPIRIELFDTEIESIRQFDAESQRSIQRVDSAMISPAKDLFFTEEQLQEGAKKLAERTKEYCSKISDQTQQAFVESYFEGLTDEWTLGNYTEEMRYFADILYKEKFTIFDYLAESGYVFVDDYSRLMESERELAKDEAEWMVQKLEEQRIIPNLCLAADMRKTFKQVQQPITYFSLFQKGMGNLRFQGIYTFEYRAMQQFFGQLPLLKAETDRWHKQKQTVVVLVPNAERSKKMEELFIDAEIRTVVNHAGTLIPGQLQIVMGQLQAGFELPKERLVVVTEKEILHTTTKKRARKTSISNAERLKDYNELKPGDYVVHANHGIGQYIGMETLEVDGVHQDYMTILYQNNDKLFIPVTQLDLIQKYVASESKSPRINKLGGSEWSKTKKKVSAKIEDIADDLIKLYAQREAERGYAFSPDDAYQKEFEDAFPYSETEDQLRSTVEIKKDMEKEKSMDRLLVGDVGYGKTEVALRAAFKAIQDGKQVAFLVPTTILAQQHYETMVDRFAAFPISVGLMSRFRTRKQQKETIEGLKKGQIDIVVGTHRLLSQDIEFQDLGLLVIDEEQRFGVKHKERLKQLRAQVDVLTLTATPIPRTLHMSMLGVRDLSVIETPPANRYPIQTYVMEKNVGAVREGIEREIARGGQIFYLHNRVDTIIQKVDELQELVPEARIAHAHGQMTEIQLENVLFDFISGEYDILVTTTIIETGVDIPNANTLFVENADYMGLSQLYQLRGRVGRSNRIAYAYFMYEPQKILTEVSEKRLQAIKDFTELGSGFKIAMRDLSIRGAGNLLGAQQHGFIDSVGFDMYTQMLNEAVARKQGVAPEKQKTVVEIDLEVDAYLPNTYIQDERQKIEIYKRIRQLENEEMYEEIESDLLDRFGEYPDQVAHLLTIGLIKMHSEAAMIESIRRKQQKISFTISKTGRYAYNVEQIFEALSSTKLKADLGMDGDKILVHLRIEKNMDEAIWLNEIVQFVSALRKQKYQMNASSHSTENGEADDTNNQ</sequence>
<dbReference type="InterPro" id="IPR005118">
    <property type="entry name" value="TRCF_C"/>
</dbReference>
<evidence type="ECO:0000256" key="11">
    <source>
        <dbReference type="ARBA" id="ARBA00061399"/>
    </source>
</evidence>
<dbReference type="InterPro" id="IPR011545">
    <property type="entry name" value="DEAD/DEAH_box_helicase_dom"/>
</dbReference>
<dbReference type="PROSITE" id="PS51192">
    <property type="entry name" value="HELICASE_ATP_BIND_1"/>
    <property type="match status" value="1"/>
</dbReference>
<dbReference type="InterPro" id="IPR047112">
    <property type="entry name" value="RecG/Mfd"/>
</dbReference>
<evidence type="ECO:0000256" key="4">
    <source>
        <dbReference type="ARBA" id="ARBA00022763"/>
    </source>
</evidence>
<dbReference type="InterPro" id="IPR003711">
    <property type="entry name" value="CarD-like/TRCF_RID"/>
</dbReference>
<evidence type="ECO:0000256" key="7">
    <source>
        <dbReference type="ARBA" id="ARBA00022840"/>
    </source>
</evidence>
<evidence type="ECO:0000256" key="10">
    <source>
        <dbReference type="ARBA" id="ARBA00061104"/>
    </source>
</evidence>
<gene>
    <name evidence="13" type="primary">mfd</name>
    <name evidence="16" type="ORF">CBF30_10490</name>
</gene>
<dbReference type="SMART" id="SM00490">
    <property type="entry name" value="HELICc"/>
    <property type="match status" value="1"/>
</dbReference>
<comment type="similarity">
    <text evidence="11 13">In the C-terminal section; belongs to the helicase family. RecG subfamily.</text>
</comment>
<evidence type="ECO:0000256" key="3">
    <source>
        <dbReference type="ARBA" id="ARBA00022741"/>
    </source>
</evidence>